<evidence type="ECO:0000256" key="2">
    <source>
        <dbReference type="ARBA" id="ARBA00023125"/>
    </source>
</evidence>
<protein>
    <recommendedName>
        <fullName evidence="8">Homeobox domain-containing protein</fullName>
    </recommendedName>
</protein>
<feature type="compositionally biased region" description="Polar residues" evidence="7">
    <location>
        <begin position="480"/>
        <end position="501"/>
    </location>
</feature>
<dbReference type="GO" id="GO:0006357">
    <property type="term" value="P:regulation of transcription by RNA polymerase II"/>
    <property type="evidence" value="ECO:0007669"/>
    <property type="project" value="TreeGrafter"/>
</dbReference>
<dbReference type="Proteomes" id="UP000696485">
    <property type="component" value="Unassembled WGS sequence"/>
</dbReference>
<keyword evidence="10" id="KW-1185">Reference proteome</keyword>
<feature type="compositionally biased region" description="Pro residues" evidence="7">
    <location>
        <begin position="645"/>
        <end position="656"/>
    </location>
</feature>
<accession>A0A9P5SMW9</accession>
<keyword evidence="2 5" id="KW-0238">DNA-binding</keyword>
<evidence type="ECO:0000313" key="10">
    <source>
        <dbReference type="Proteomes" id="UP000696485"/>
    </source>
</evidence>
<evidence type="ECO:0000256" key="1">
    <source>
        <dbReference type="ARBA" id="ARBA00004123"/>
    </source>
</evidence>
<feature type="region of interest" description="Disordered" evidence="7">
    <location>
        <begin position="691"/>
        <end position="732"/>
    </location>
</feature>
<feature type="compositionally biased region" description="Basic and acidic residues" evidence="7">
    <location>
        <begin position="270"/>
        <end position="281"/>
    </location>
</feature>
<dbReference type="GO" id="GO:0030154">
    <property type="term" value="P:cell differentiation"/>
    <property type="evidence" value="ECO:0007669"/>
    <property type="project" value="TreeGrafter"/>
</dbReference>
<evidence type="ECO:0000256" key="4">
    <source>
        <dbReference type="ARBA" id="ARBA00023242"/>
    </source>
</evidence>
<feature type="domain" description="Homeobox" evidence="8">
    <location>
        <begin position="196"/>
        <end position="256"/>
    </location>
</feature>
<dbReference type="Gene3D" id="1.10.10.60">
    <property type="entry name" value="Homeodomain-like"/>
    <property type="match status" value="1"/>
</dbReference>
<gene>
    <name evidence="9" type="ORF">BG006_005175</name>
</gene>
<dbReference type="PANTHER" id="PTHR24324">
    <property type="entry name" value="HOMEOBOX PROTEIN HHEX"/>
    <property type="match status" value="1"/>
</dbReference>
<evidence type="ECO:0000256" key="5">
    <source>
        <dbReference type="PROSITE-ProRule" id="PRU00108"/>
    </source>
</evidence>
<feature type="DNA-binding region" description="Homeobox" evidence="5">
    <location>
        <begin position="198"/>
        <end position="257"/>
    </location>
</feature>
<evidence type="ECO:0000256" key="6">
    <source>
        <dbReference type="RuleBase" id="RU000682"/>
    </source>
</evidence>
<feature type="compositionally biased region" description="Polar residues" evidence="7">
    <location>
        <begin position="318"/>
        <end position="338"/>
    </location>
</feature>
<feature type="region of interest" description="Disordered" evidence="7">
    <location>
        <begin position="136"/>
        <end position="177"/>
    </location>
</feature>
<feature type="compositionally biased region" description="Low complexity" evidence="7">
    <location>
        <begin position="502"/>
        <end position="520"/>
    </location>
</feature>
<evidence type="ECO:0000256" key="3">
    <source>
        <dbReference type="ARBA" id="ARBA00023155"/>
    </source>
</evidence>
<evidence type="ECO:0000256" key="7">
    <source>
        <dbReference type="SAM" id="MobiDB-lite"/>
    </source>
</evidence>
<dbReference type="AlphaFoldDB" id="A0A9P5SMW9"/>
<feature type="region of interest" description="Disordered" evidence="7">
    <location>
        <begin position="29"/>
        <end position="50"/>
    </location>
</feature>
<feature type="region of interest" description="Disordered" evidence="7">
    <location>
        <begin position="256"/>
        <end position="338"/>
    </location>
</feature>
<feature type="compositionally biased region" description="Polar residues" evidence="7">
    <location>
        <begin position="559"/>
        <end position="574"/>
    </location>
</feature>
<dbReference type="PROSITE" id="PS50071">
    <property type="entry name" value="HOMEOBOX_2"/>
    <property type="match status" value="1"/>
</dbReference>
<comment type="caution">
    <text evidence="9">The sequence shown here is derived from an EMBL/GenBank/DDBJ whole genome shotgun (WGS) entry which is preliminary data.</text>
</comment>
<dbReference type="CDD" id="cd00086">
    <property type="entry name" value="homeodomain"/>
    <property type="match status" value="1"/>
</dbReference>
<sequence length="856" mass="93159">MMSTAPCGTEILSIPSISIVETIDWEKTLVKQEPDETSPLPPPPSSDYSPSLRLAEEINEINKVRAMEGTPPPLHPSTEVSATSISAGISTLLAQTSSSTPSPTGAVQQITPPHIKTSKFLRSDSLTDEYELLSPNESMDLPMSPPLSQESQTSFTHGSSQEYPKSLHPFDQGSPPRKTLNWVNALPSHFETTVPNLPRKRRRRTNREELEILEDAFARNLLPDAATRQQLGARLGMSVRAVQIWFQNRRQTLRKKSITSGTHTGSSEDDISRSDSEDKRRIAPYRNSMSSSESLPIMASPTSSTKSYSGDEHFGPSEFTNTRLEPSKSCSNLSTSTTGLESTFLRSETCSSLPTYVSSLATPTKALSTQSSLVSPPSSQGDHLSPTMVNIKLELTTPSLALTVKEPGNNPNSPTTATPASTTTIAEALPPLEKFPTIVDSKVAEHHLCMLLQEAKRRSGQGAAPVLALWPETRGKAILNSSLSGPLPMTTASIPQPNRTMSAPSVRSSGHGSSHPGRSGYRTSRKSRTLPMEMSSSSYHKSSPYPRMGVSLMEQVINRQQHRTQSSNFKQSALSLAGKHHPSLKQPVQPKVPSAPAPPSPPQPSSTAGFSPSQLAHRLQTVVRANLKRIQSESALGIDLKSLPPASPPTSPPTPPHSGLYKGERTALRARRLSIGKFLFDSDTDECPPVLPSRYHSSLAPQGQKRRARTPITKATTGSRAQCPESDDDETDEDVFFRSTFRREQLKKRLSNPMTQLSTNKIQKQGWQGSLKAHRRATLNQVASLPTREYGVELEQSQGLGLQILERNRSLPTSTFEAKEDTGATNADATKSPTPEKLNLDELECANVLAGLGWGR</sequence>
<dbReference type="PANTHER" id="PTHR24324:SF5">
    <property type="entry name" value="HEMATOPOIETICALLY-EXPRESSED HOMEOBOX PROTEIN HHEX"/>
    <property type="match status" value="1"/>
</dbReference>
<dbReference type="Pfam" id="PF00046">
    <property type="entry name" value="Homeodomain"/>
    <property type="match status" value="1"/>
</dbReference>
<feature type="region of interest" description="Disordered" evidence="7">
    <location>
        <begin position="815"/>
        <end position="836"/>
    </location>
</feature>
<feature type="compositionally biased region" description="Polar residues" evidence="7">
    <location>
        <begin position="287"/>
        <end position="308"/>
    </location>
</feature>
<feature type="compositionally biased region" description="Polar residues" evidence="7">
    <location>
        <begin position="146"/>
        <end position="163"/>
    </location>
</feature>
<feature type="compositionally biased region" description="Polar residues" evidence="7">
    <location>
        <begin position="823"/>
        <end position="833"/>
    </location>
</feature>
<dbReference type="SUPFAM" id="SSF46689">
    <property type="entry name" value="Homeodomain-like"/>
    <property type="match status" value="1"/>
</dbReference>
<keyword evidence="4 5" id="KW-0539">Nucleus</keyword>
<reference evidence="9" key="1">
    <citation type="journal article" date="2020" name="Fungal Divers.">
        <title>Resolving the Mortierellaceae phylogeny through synthesis of multi-gene phylogenetics and phylogenomics.</title>
        <authorList>
            <person name="Vandepol N."/>
            <person name="Liber J."/>
            <person name="Desiro A."/>
            <person name="Na H."/>
            <person name="Kennedy M."/>
            <person name="Barry K."/>
            <person name="Grigoriev I.V."/>
            <person name="Miller A.N."/>
            <person name="O'Donnell K."/>
            <person name="Stajich J.E."/>
            <person name="Bonito G."/>
        </authorList>
    </citation>
    <scope>NUCLEOTIDE SEQUENCE</scope>
    <source>
        <strain evidence="9">NVP1</strain>
    </source>
</reference>
<dbReference type="SMART" id="SM00389">
    <property type="entry name" value="HOX"/>
    <property type="match status" value="1"/>
</dbReference>
<proteinExistence type="predicted"/>
<feature type="compositionally biased region" description="Low complexity" evidence="7">
    <location>
        <begin position="535"/>
        <end position="546"/>
    </location>
</feature>
<dbReference type="InterPro" id="IPR009057">
    <property type="entry name" value="Homeodomain-like_sf"/>
</dbReference>
<organism evidence="9 10">
    <name type="scientific">Podila minutissima</name>
    <dbReference type="NCBI Taxonomy" id="64525"/>
    <lineage>
        <taxon>Eukaryota</taxon>
        <taxon>Fungi</taxon>
        <taxon>Fungi incertae sedis</taxon>
        <taxon>Mucoromycota</taxon>
        <taxon>Mortierellomycotina</taxon>
        <taxon>Mortierellomycetes</taxon>
        <taxon>Mortierellales</taxon>
        <taxon>Mortierellaceae</taxon>
        <taxon>Podila</taxon>
    </lineage>
</organism>
<comment type="subcellular location">
    <subcellularLocation>
        <location evidence="1 5 6">Nucleus</location>
    </subcellularLocation>
</comment>
<dbReference type="GO" id="GO:0000978">
    <property type="term" value="F:RNA polymerase II cis-regulatory region sequence-specific DNA binding"/>
    <property type="evidence" value="ECO:0007669"/>
    <property type="project" value="TreeGrafter"/>
</dbReference>
<evidence type="ECO:0000259" key="8">
    <source>
        <dbReference type="PROSITE" id="PS50071"/>
    </source>
</evidence>
<dbReference type="InterPro" id="IPR001356">
    <property type="entry name" value="HD"/>
</dbReference>
<dbReference type="GO" id="GO:0005634">
    <property type="term" value="C:nucleus"/>
    <property type="evidence" value="ECO:0007669"/>
    <property type="project" value="UniProtKB-SubCell"/>
</dbReference>
<feature type="region of interest" description="Disordered" evidence="7">
    <location>
        <begin position="638"/>
        <end position="662"/>
    </location>
</feature>
<evidence type="ECO:0000313" key="9">
    <source>
        <dbReference type="EMBL" id="KAF9331970.1"/>
    </source>
</evidence>
<feature type="compositionally biased region" description="Pro residues" evidence="7">
    <location>
        <begin position="593"/>
        <end position="604"/>
    </location>
</feature>
<dbReference type="EMBL" id="JAAAUY010000290">
    <property type="protein sequence ID" value="KAF9331970.1"/>
    <property type="molecule type" value="Genomic_DNA"/>
</dbReference>
<keyword evidence="3 5" id="KW-0371">Homeobox</keyword>
<name>A0A9P5SMW9_9FUNG</name>
<feature type="region of interest" description="Disordered" evidence="7">
    <location>
        <begin position="559"/>
        <end position="612"/>
    </location>
</feature>
<feature type="region of interest" description="Disordered" evidence="7">
    <location>
        <begin position="480"/>
        <end position="546"/>
    </location>
</feature>
<dbReference type="InterPro" id="IPR051000">
    <property type="entry name" value="Homeobox_DNA-bind_prot"/>
</dbReference>